<keyword evidence="6" id="KW-0678">Repressor</keyword>
<evidence type="ECO:0000256" key="5">
    <source>
        <dbReference type="ARBA" id="ARBA00093797"/>
    </source>
</evidence>
<evidence type="ECO:0000313" key="7">
    <source>
        <dbReference type="EMBL" id="ATZ95011.1"/>
    </source>
</evidence>
<evidence type="ECO:0000256" key="2">
    <source>
        <dbReference type="ARBA" id="ARBA00022490"/>
    </source>
</evidence>
<dbReference type="GeneID" id="66565462"/>
<sequence length="120" mass="13761">MENLSPLLIEYQGLLKLIRNIKAMALNGLWDDVVEQEIVYIQSIERISQITVPANIPSTVQLQFRQLLQDILDTESQVKELLQNRMQELAVLIQQSQNQKSINNTYAEFSNDILPGKPQP</sequence>
<keyword evidence="8" id="KW-1185">Reference proteome</keyword>
<accession>A0A2K8QND3</accession>
<comment type="subcellular location">
    <subcellularLocation>
        <location evidence="1 6">Cytoplasm</location>
        <location evidence="1 6">Cytosol</location>
    </subcellularLocation>
</comment>
<reference evidence="8" key="1">
    <citation type="journal article" date="2018" name="Genome Announc.">
        <title>Complete genome sequence of a Dickeya fangzhongdai type strain causing bleeding canker of pear tree trunks.</title>
        <authorList>
            <person name="Zhao Y."/>
            <person name="Tian Y."/>
            <person name="Li X."/>
            <person name="Hu B."/>
        </authorList>
    </citation>
    <scope>NUCLEOTIDE SEQUENCE [LARGE SCALE GENOMIC DNA]</scope>
    <source>
        <strain evidence="8">DSM 101947</strain>
    </source>
</reference>
<dbReference type="GO" id="GO:0005829">
    <property type="term" value="C:cytosol"/>
    <property type="evidence" value="ECO:0007669"/>
    <property type="project" value="UniProtKB-SubCell"/>
</dbReference>
<feature type="region of interest" description="Required for homodimerization" evidence="6">
    <location>
        <begin position="1"/>
        <end position="50"/>
    </location>
</feature>
<comment type="function">
    <text evidence="6">Dual-function protein that regulates the transcription of class 2 flagellar operons and that also acts as an export chaperone for the filament-capping protein FliD. As a transcriptional regulator, acts as an anti-FlhDC factor; it directly binds FlhC, thus inhibiting the binding of the FlhC/FlhD complex to class 2 promoters, resulting in decreased expression of class 2 flagellar operons. As a chaperone, effects FliD transition to the membrane by preventing its premature polymerization, and by directing it to the export apparatus.</text>
</comment>
<gene>
    <name evidence="6" type="primary">fliT</name>
    <name evidence="7" type="ORF">CVE23_14105</name>
</gene>
<evidence type="ECO:0000256" key="4">
    <source>
        <dbReference type="ARBA" id="ARBA00023186"/>
    </source>
</evidence>
<evidence type="ECO:0000256" key="6">
    <source>
        <dbReference type="HAMAP-Rule" id="MF_01180"/>
    </source>
</evidence>
<keyword evidence="4 6" id="KW-0143">Chaperone</keyword>
<dbReference type="Pfam" id="PF05400">
    <property type="entry name" value="FliT"/>
    <property type="match status" value="1"/>
</dbReference>
<dbReference type="EMBL" id="CP025003">
    <property type="protein sequence ID" value="ATZ95011.1"/>
    <property type="molecule type" value="Genomic_DNA"/>
</dbReference>
<dbReference type="HAMAP" id="MF_01180">
    <property type="entry name" value="FliT"/>
    <property type="match status" value="1"/>
</dbReference>
<dbReference type="GO" id="GO:0044781">
    <property type="term" value="P:bacterial-type flagellum organization"/>
    <property type="evidence" value="ECO:0007669"/>
    <property type="project" value="UniProtKB-KW"/>
</dbReference>
<dbReference type="Gene3D" id="1.20.58.380">
    <property type="entry name" value="Flagellar protein flit"/>
    <property type="match status" value="1"/>
</dbReference>
<keyword evidence="7" id="KW-0969">Cilium</keyword>
<feature type="region of interest" description="FliD binding" evidence="6">
    <location>
        <begin position="60"/>
        <end position="98"/>
    </location>
</feature>
<dbReference type="GO" id="GO:0006457">
    <property type="term" value="P:protein folding"/>
    <property type="evidence" value="ECO:0007669"/>
    <property type="project" value="UniProtKB-UniRule"/>
</dbReference>
<dbReference type="AlphaFoldDB" id="A0A2K8QND3"/>
<dbReference type="Proteomes" id="UP000231901">
    <property type="component" value="Chromosome"/>
</dbReference>
<dbReference type="RefSeq" id="WP_038667946.1">
    <property type="nucleotide sequence ID" value="NZ_BMJF01000002.1"/>
</dbReference>
<dbReference type="KEGG" id="ced:LH89_20890"/>
<evidence type="ECO:0000256" key="1">
    <source>
        <dbReference type="ARBA" id="ARBA00004514"/>
    </source>
</evidence>
<dbReference type="OrthoDB" id="6494117at2"/>
<comment type="similarity">
    <text evidence="6">Belongs to the FliT family.</text>
</comment>
<keyword evidence="7" id="KW-0282">Flagellum</keyword>
<keyword evidence="6" id="KW-0805">Transcription regulation</keyword>
<name>A0A2K8QND3_9GAMM</name>
<keyword evidence="7" id="KW-0966">Cell projection</keyword>
<dbReference type="InterPro" id="IPR008622">
    <property type="entry name" value="FliT"/>
</dbReference>
<evidence type="ECO:0000313" key="8">
    <source>
        <dbReference type="Proteomes" id="UP000231901"/>
    </source>
</evidence>
<keyword evidence="3 6" id="KW-1005">Bacterial flagellum biogenesis</keyword>
<comment type="subunit">
    <text evidence="6">Homodimer. Interacts with FliD and FlhC.</text>
</comment>
<keyword evidence="6" id="KW-0804">Transcription</keyword>
<keyword evidence="2 6" id="KW-0963">Cytoplasm</keyword>
<dbReference type="GO" id="GO:1902209">
    <property type="term" value="P:negative regulation of bacterial-type flagellum assembly"/>
    <property type="evidence" value="ECO:0007669"/>
    <property type="project" value="UniProtKB-UniRule"/>
</dbReference>
<organism evidence="7 8">
    <name type="scientific">Dickeya fangzhongdai</name>
    <dbReference type="NCBI Taxonomy" id="1778540"/>
    <lineage>
        <taxon>Bacteria</taxon>
        <taxon>Pseudomonadati</taxon>
        <taxon>Pseudomonadota</taxon>
        <taxon>Gammaproteobacteria</taxon>
        <taxon>Enterobacterales</taxon>
        <taxon>Pectobacteriaceae</taxon>
        <taxon>Dickeya</taxon>
    </lineage>
</organism>
<protein>
    <recommendedName>
        <fullName evidence="5 6">Flagellar protein FliT</fullName>
    </recommendedName>
</protein>
<dbReference type="KEGG" id="dfn:CVE23_14105"/>
<proteinExistence type="inferred from homology"/>
<evidence type="ECO:0000256" key="3">
    <source>
        <dbReference type="ARBA" id="ARBA00022795"/>
    </source>
</evidence>